<dbReference type="Proteomes" id="UP000738325">
    <property type="component" value="Unassembled WGS sequence"/>
</dbReference>
<dbReference type="OrthoDB" id="2399838at2759"/>
<reference evidence="1" key="1">
    <citation type="journal article" date="2020" name="Fungal Divers.">
        <title>Resolving the Mortierellaceae phylogeny through synthesis of multi-gene phylogenetics and phylogenomics.</title>
        <authorList>
            <person name="Vandepol N."/>
            <person name="Liber J."/>
            <person name="Desiro A."/>
            <person name="Na H."/>
            <person name="Kennedy M."/>
            <person name="Barry K."/>
            <person name="Grigoriev I.V."/>
            <person name="Miller A.N."/>
            <person name="O'Donnell K."/>
            <person name="Stajich J.E."/>
            <person name="Bonito G."/>
        </authorList>
    </citation>
    <scope>NUCLEOTIDE SEQUENCE</scope>
    <source>
        <strain evidence="1">REB-010B</strain>
    </source>
</reference>
<organism evidence="1 2">
    <name type="scientific">Dissophora globulifera</name>
    <dbReference type="NCBI Taxonomy" id="979702"/>
    <lineage>
        <taxon>Eukaryota</taxon>
        <taxon>Fungi</taxon>
        <taxon>Fungi incertae sedis</taxon>
        <taxon>Mucoromycota</taxon>
        <taxon>Mortierellomycotina</taxon>
        <taxon>Mortierellomycetes</taxon>
        <taxon>Mortierellales</taxon>
        <taxon>Mortierellaceae</taxon>
        <taxon>Dissophora</taxon>
    </lineage>
</organism>
<dbReference type="AlphaFoldDB" id="A0A9P6RAE1"/>
<sequence>MTTVQQKKSMRPLLNEVRKARTLEQQQTLWTRIKELYSAASLMIDYLQKNWFDKEGRLEK</sequence>
<evidence type="ECO:0000313" key="1">
    <source>
        <dbReference type="EMBL" id="KAG0313443.1"/>
    </source>
</evidence>
<proteinExistence type="predicted"/>
<comment type="caution">
    <text evidence="1">The sequence shown here is derived from an EMBL/GenBank/DDBJ whole genome shotgun (WGS) entry which is preliminary data.</text>
</comment>
<evidence type="ECO:0000313" key="2">
    <source>
        <dbReference type="Proteomes" id="UP000738325"/>
    </source>
</evidence>
<keyword evidence="2" id="KW-1185">Reference proteome</keyword>
<accession>A0A9P6RAE1</accession>
<gene>
    <name evidence="1" type="ORF">BGZ99_008890</name>
</gene>
<name>A0A9P6RAE1_9FUNG</name>
<dbReference type="EMBL" id="JAAAIP010000711">
    <property type="protein sequence ID" value="KAG0313443.1"/>
    <property type="molecule type" value="Genomic_DNA"/>
</dbReference>
<protein>
    <submittedName>
        <fullName evidence="1">Uncharacterized protein</fullName>
    </submittedName>
</protein>